<dbReference type="InterPro" id="IPR036554">
    <property type="entry name" value="GHMP_kinase_C_sf"/>
</dbReference>
<dbReference type="InterPro" id="IPR020568">
    <property type="entry name" value="Ribosomal_Su5_D2-typ_SF"/>
</dbReference>
<evidence type="ECO:0000313" key="11">
    <source>
        <dbReference type="Proteomes" id="UP001500880"/>
    </source>
</evidence>
<evidence type="ECO:0000259" key="9">
    <source>
        <dbReference type="Pfam" id="PF22700"/>
    </source>
</evidence>
<name>A0ABN1BPV4_9BACI</name>
<keyword evidence="3" id="KW-0444">Lipid biosynthesis</keyword>
<evidence type="ECO:0000256" key="3">
    <source>
        <dbReference type="ARBA" id="ARBA00022516"/>
    </source>
</evidence>
<dbReference type="Gene3D" id="3.30.230.10">
    <property type="match status" value="1"/>
</dbReference>
<evidence type="ECO:0000256" key="7">
    <source>
        <dbReference type="ARBA" id="ARBA00023239"/>
    </source>
</evidence>
<dbReference type="PANTHER" id="PTHR10977">
    <property type="entry name" value="DIPHOSPHOMEVALONATE DECARBOXYLASE"/>
    <property type="match status" value="1"/>
</dbReference>
<dbReference type="Proteomes" id="UP001500880">
    <property type="component" value="Unassembled WGS sequence"/>
</dbReference>
<dbReference type="PANTHER" id="PTHR10977:SF3">
    <property type="entry name" value="DIPHOSPHOMEVALONATE DECARBOXYLASE"/>
    <property type="match status" value="1"/>
</dbReference>
<reference evidence="10 11" key="1">
    <citation type="journal article" date="2019" name="Int. J. Syst. Evol. Microbiol.">
        <title>The Global Catalogue of Microorganisms (GCM) 10K type strain sequencing project: providing services to taxonomists for standard genome sequencing and annotation.</title>
        <authorList>
            <consortium name="The Broad Institute Genomics Platform"/>
            <consortium name="The Broad Institute Genome Sequencing Center for Infectious Disease"/>
            <person name="Wu L."/>
            <person name="Ma J."/>
        </authorList>
    </citation>
    <scope>NUCLEOTIDE SEQUENCE [LARGE SCALE GENOMIC DNA]</scope>
    <source>
        <strain evidence="10 11">JCM 12389</strain>
    </source>
</reference>
<dbReference type="InterPro" id="IPR053859">
    <property type="entry name" value="MVD-like_N"/>
</dbReference>
<dbReference type="RefSeq" id="WP_343843563.1">
    <property type="nucleotide sequence ID" value="NZ_BAAADO010000009.1"/>
</dbReference>
<evidence type="ECO:0000256" key="6">
    <source>
        <dbReference type="ARBA" id="ARBA00023098"/>
    </source>
</evidence>
<dbReference type="Pfam" id="PF18376">
    <property type="entry name" value="MDD_C"/>
    <property type="match status" value="1"/>
</dbReference>
<dbReference type="InterPro" id="IPR041431">
    <property type="entry name" value="Mvd1_C"/>
</dbReference>
<evidence type="ECO:0000259" key="8">
    <source>
        <dbReference type="Pfam" id="PF18376"/>
    </source>
</evidence>
<evidence type="ECO:0000256" key="1">
    <source>
        <dbReference type="ARBA" id="ARBA00008831"/>
    </source>
</evidence>
<dbReference type="SUPFAM" id="SSF54211">
    <property type="entry name" value="Ribosomal protein S5 domain 2-like"/>
    <property type="match status" value="1"/>
</dbReference>
<keyword evidence="6" id="KW-0443">Lipid metabolism</keyword>
<comment type="caution">
    <text evidence="10">The sequence shown here is derived from an EMBL/GenBank/DDBJ whole genome shotgun (WGS) entry which is preliminary data.</text>
</comment>
<keyword evidence="11" id="KW-1185">Reference proteome</keyword>
<gene>
    <name evidence="10" type="primary">mvaD</name>
    <name evidence="10" type="ORF">GCM10008986_33090</name>
</gene>
<sequence length="339" mass="37324">MKAVAKAHTNIALIKYWGKRNDELILPMNNSLSLTLDHFYTTTEVQFDEALQTDTFIFNGETASDSESAKISSYLDRIRQFAGVQMYAAVRSVNHVPTSAGFASSASGFAALAAASTKALGLDLDRKTLSILARQGSGSACRSVFGGFAEWEKGSRTDGSDSYAVPIMSKTEWDVRVLSVLLESNEKPISSRKGMKRTVETSPFYSGWLEAVDHELKEIKTAIRTKDFERLGKVAEANALKMHATMLGSHPPFTYWQSSTMAVMEEVQHLRDKGIQAYYTIDAGPNVKILCLPEDEQKIRDELENLEMVKGIYGCRPGPGIEYKEKLPSLGDSPSPSDG</sequence>
<dbReference type="SUPFAM" id="SSF55060">
    <property type="entry name" value="GHMP Kinase, C-terminal domain"/>
    <property type="match status" value="1"/>
</dbReference>
<evidence type="ECO:0000256" key="2">
    <source>
        <dbReference type="ARBA" id="ARBA00012296"/>
    </source>
</evidence>
<evidence type="ECO:0000313" key="10">
    <source>
        <dbReference type="EMBL" id="GAA0502838.1"/>
    </source>
</evidence>
<accession>A0ABN1BPV4</accession>
<keyword evidence="5" id="KW-0067">ATP-binding</keyword>
<dbReference type="InterPro" id="IPR014721">
    <property type="entry name" value="Ribsml_uS5_D2-typ_fold_subgr"/>
</dbReference>
<keyword evidence="4" id="KW-0547">Nucleotide-binding</keyword>
<organism evidence="10 11">
    <name type="scientific">Salinibacillus aidingensis</name>
    <dbReference type="NCBI Taxonomy" id="237684"/>
    <lineage>
        <taxon>Bacteria</taxon>
        <taxon>Bacillati</taxon>
        <taxon>Bacillota</taxon>
        <taxon>Bacilli</taxon>
        <taxon>Bacillales</taxon>
        <taxon>Bacillaceae</taxon>
        <taxon>Salinibacillus</taxon>
    </lineage>
</organism>
<evidence type="ECO:0000256" key="4">
    <source>
        <dbReference type="ARBA" id="ARBA00022741"/>
    </source>
</evidence>
<feature type="domain" description="Diphosphomevalonate decarboxylase-like N-terminal" evidence="9">
    <location>
        <begin position="7"/>
        <end position="164"/>
    </location>
</feature>
<proteinExistence type="inferred from homology"/>
<dbReference type="NCBIfam" id="TIGR01240">
    <property type="entry name" value="mevDPdecarb"/>
    <property type="match status" value="1"/>
</dbReference>
<dbReference type="EC" id="4.1.1.33" evidence="2"/>
<dbReference type="Pfam" id="PF22700">
    <property type="entry name" value="MVD-like_N"/>
    <property type="match status" value="1"/>
</dbReference>
<keyword evidence="7" id="KW-0456">Lyase</keyword>
<protein>
    <recommendedName>
        <fullName evidence="2">diphosphomevalonate decarboxylase</fullName>
        <ecNumber evidence="2">4.1.1.33</ecNumber>
    </recommendedName>
</protein>
<dbReference type="PIRSF" id="PIRSF015950">
    <property type="entry name" value="Mev_P_decrbx"/>
    <property type="match status" value="1"/>
</dbReference>
<evidence type="ECO:0000256" key="5">
    <source>
        <dbReference type="ARBA" id="ARBA00022840"/>
    </source>
</evidence>
<dbReference type="EMBL" id="BAAADO010000009">
    <property type="protein sequence ID" value="GAA0502838.1"/>
    <property type="molecule type" value="Genomic_DNA"/>
</dbReference>
<comment type="similarity">
    <text evidence="1">Belongs to the diphosphomevalonate decarboxylase family.</text>
</comment>
<dbReference type="Gene3D" id="3.30.70.890">
    <property type="entry name" value="GHMP kinase, C-terminal domain"/>
    <property type="match status" value="1"/>
</dbReference>
<dbReference type="InterPro" id="IPR029765">
    <property type="entry name" value="Mev_diP_decarb"/>
</dbReference>
<dbReference type="InterPro" id="IPR005935">
    <property type="entry name" value="Mev_decarb"/>
</dbReference>
<feature type="domain" description="Mvd1 C-terminal" evidence="8">
    <location>
        <begin position="180"/>
        <end position="303"/>
    </location>
</feature>